<dbReference type="SUPFAM" id="SSF47203">
    <property type="entry name" value="Acyl-CoA dehydrogenase C-terminal domain-like"/>
    <property type="match status" value="1"/>
</dbReference>
<organism evidence="10 11">
    <name type="scientific">Candidatus Litorirhabdus singularis</name>
    <dbReference type="NCBI Taxonomy" id="2518993"/>
    <lineage>
        <taxon>Bacteria</taxon>
        <taxon>Pseudomonadati</taxon>
        <taxon>Pseudomonadota</taxon>
        <taxon>Gammaproteobacteria</taxon>
        <taxon>Cellvibrionales</taxon>
        <taxon>Halieaceae</taxon>
        <taxon>Candidatus Litorirhabdus</taxon>
    </lineage>
</organism>
<sequence length="371" mass="39591">MDFSYSEDQESVRDLARQIFSDTVTIERLKQVEAGSDCFDRELWRDLGAAGLLGVAIPETHGGSGFGLTELNLVLEQQGARTALVPVFASLAMAAAPLVAFGSEVQQRQLLPGLASGELIMTGAYAEAGASADGIPSTVACRQADGWLLTGTKVAVRAAHLARHALVSARSDAGDVGLFIVDLQADGVTVTSQRTTTREFEATLTLQDVAVAADQQLGNLADGQLMLDWIQSVSAVALAALQLGVSREALTITAAYVSEREQFGRPIGSFQAIAQRAADCYIDLQAMDSTFIEATWRLSEALPCAEQAAIAKWWACRGGQRIAYACQHMHGGMGADIDYPVHRYFLWSKRLELDAGGGASQLSRLGQLLRG</sequence>
<keyword evidence="3 6" id="KW-0285">Flavoprotein</keyword>
<dbReference type="InterPro" id="IPR037069">
    <property type="entry name" value="AcylCoA_DH/ox_N_sf"/>
</dbReference>
<dbReference type="InterPro" id="IPR013786">
    <property type="entry name" value="AcylCoA_DH/ox_N"/>
</dbReference>
<gene>
    <name evidence="10" type="ORF">EYC98_02235</name>
</gene>
<dbReference type="Gene3D" id="2.40.110.10">
    <property type="entry name" value="Butyryl-CoA Dehydrogenase, subunit A, domain 2"/>
    <property type="match status" value="1"/>
</dbReference>
<evidence type="ECO:0000259" key="8">
    <source>
        <dbReference type="Pfam" id="PF02770"/>
    </source>
</evidence>
<evidence type="ECO:0000256" key="2">
    <source>
        <dbReference type="ARBA" id="ARBA00009347"/>
    </source>
</evidence>
<dbReference type="Gene3D" id="1.20.140.10">
    <property type="entry name" value="Butyryl-CoA Dehydrogenase, subunit A, domain 3"/>
    <property type="match status" value="1"/>
</dbReference>
<comment type="similarity">
    <text evidence="2 6">Belongs to the acyl-CoA dehydrogenase family.</text>
</comment>
<dbReference type="Gene3D" id="1.10.540.10">
    <property type="entry name" value="Acyl-CoA dehydrogenase/oxidase, N-terminal domain"/>
    <property type="match status" value="1"/>
</dbReference>
<dbReference type="Pfam" id="PF02771">
    <property type="entry name" value="Acyl-CoA_dh_N"/>
    <property type="match status" value="1"/>
</dbReference>
<evidence type="ECO:0000313" key="10">
    <source>
        <dbReference type="EMBL" id="MCX2979676.1"/>
    </source>
</evidence>
<dbReference type="InterPro" id="IPR006091">
    <property type="entry name" value="Acyl-CoA_Oxase/DH_mid-dom"/>
</dbReference>
<dbReference type="Pfam" id="PF00441">
    <property type="entry name" value="Acyl-CoA_dh_1"/>
    <property type="match status" value="1"/>
</dbReference>
<dbReference type="Proteomes" id="UP001143362">
    <property type="component" value="Unassembled WGS sequence"/>
</dbReference>
<name>A0ABT3TBN7_9GAMM</name>
<dbReference type="SUPFAM" id="SSF56645">
    <property type="entry name" value="Acyl-CoA dehydrogenase NM domain-like"/>
    <property type="match status" value="1"/>
</dbReference>
<keyword evidence="11" id="KW-1185">Reference proteome</keyword>
<feature type="domain" description="Acyl-CoA oxidase/dehydrogenase middle" evidence="8">
    <location>
        <begin position="128"/>
        <end position="195"/>
    </location>
</feature>
<evidence type="ECO:0000256" key="4">
    <source>
        <dbReference type="ARBA" id="ARBA00022827"/>
    </source>
</evidence>
<evidence type="ECO:0000259" key="7">
    <source>
        <dbReference type="Pfam" id="PF00441"/>
    </source>
</evidence>
<dbReference type="PANTHER" id="PTHR43884:SF20">
    <property type="entry name" value="ACYL-COA DEHYDROGENASE FADE28"/>
    <property type="match status" value="1"/>
</dbReference>
<evidence type="ECO:0000313" key="11">
    <source>
        <dbReference type="Proteomes" id="UP001143362"/>
    </source>
</evidence>
<evidence type="ECO:0000259" key="9">
    <source>
        <dbReference type="Pfam" id="PF02771"/>
    </source>
</evidence>
<keyword evidence="4 6" id="KW-0274">FAD</keyword>
<accession>A0ABT3TBN7</accession>
<comment type="cofactor">
    <cofactor evidence="1 6">
        <name>FAD</name>
        <dbReference type="ChEBI" id="CHEBI:57692"/>
    </cofactor>
</comment>
<feature type="domain" description="Acyl-CoA dehydrogenase/oxidase C-terminal" evidence="7">
    <location>
        <begin position="235"/>
        <end position="364"/>
    </location>
</feature>
<proteinExistence type="inferred from homology"/>
<comment type="caution">
    <text evidence="10">The sequence shown here is derived from an EMBL/GenBank/DDBJ whole genome shotgun (WGS) entry which is preliminary data.</text>
</comment>
<dbReference type="InterPro" id="IPR036250">
    <property type="entry name" value="AcylCo_DH-like_C"/>
</dbReference>
<reference evidence="10" key="1">
    <citation type="submission" date="2019-02" db="EMBL/GenBank/DDBJ databases">
        <authorList>
            <person name="Li S.-H."/>
        </authorList>
    </citation>
    <scope>NUCLEOTIDE SEQUENCE</scope>
    <source>
        <strain evidence="10">IMCC14734</strain>
    </source>
</reference>
<keyword evidence="5 6" id="KW-0560">Oxidoreductase</keyword>
<dbReference type="Pfam" id="PF02770">
    <property type="entry name" value="Acyl-CoA_dh_M"/>
    <property type="match status" value="1"/>
</dbReference>
<dbReference type="InterPro" id="IPR009100">
    <property type="entry name" value="AcylCoA_DH/oxidase_NM_dom_sf"/>
</dbReference>
<dbReference type="InterPro" id="IPR046373">
    <property type="entry name" value="Acyl-CoA_Oxase/DH_mid-dom_sf"/>
</dbReference>
<evidence type="ECO:0000256" key="1">
    <source>
        <dbReference type="ARBA" id="ARBA00001974"/>
    </source>
</evidence>
<evidence type="ECO:0000256" key="3">
    <source>
        <dbReference type="ARBA" id="ARBA00022630"/>
    </source>
</evidence>
<dbReference type="EMBL" id="SHNN01000001">
    <property type="protein sequence ID" value="MCX2979676.1"/>
    <property type="molecule type" value="Genomic_DNA"/>
</dbReference>
<dbReference type="InterPro" id="IPR009075">
    <property type="entry name" value="AcylCo_DH/oxidase_C"/>
</dbReference>
<evidence type="ECO:0000256" key="6">
    <source>
        <dbReference type="RuleBase" id="RU362125"/>
    </source>
</evidence>
<evidence type="ECO:0000256" key="5">
    <source>
        <dbReference type="ARBA" id="ARBA00023002"/>
    </source>
</evidence>
<dbReference type="PANTHER" id="PTHR43884">
    <property type="entry name" value="ACYL-COA DEHYDROGENASE"/>
    <property type="match status" value="1"/>
</dbReference>
<protein>
    <submittedName>
        <fullName evidence="10">Acyl-CoA dehydrogenase</fullName>
    </submittedName>
</protein>
<feature type="domain" description="Acyl-CoA dehydrogenase/oxidase N-terminal" evidence="9">
    <location>
        <begin position="6"/>
        <end position="118"/>
    </location>
</feature>
<dbReference type="RefSeq" id="WP_279243675.1">
    <property type="nucleotide sequence ID" value="NZ_SHNN01000001.1"/>
</dbReference>
<dbReference type="CDD" id="cd00567">
    <property type="entry name" value="ACAD"/>
    <property type="match status" value="1"/>
</dbReference>